<reference evidence="1" key="1">
    <citation type="submission" date="2022-03" db="EMBL/GenBank/DDBJ databases">
        <authorList>
            <person name="Xu M."/>
        </authorList>
    </citation>
    <scope>NUCLEOTIDE SEQUENCE</scope>
</reference>
<name>A0A9E7N379_9CAUD</name>
<organism evidence="1 2">
    <name type="scientific">Stenotrophomonas phage A1432</name>
    <dbReference type="NCBI Taxonomy" id="2930315"/>
    <lineage>
        <taxon>Viruses</taxon>
        <taxon>Duplodnaviria</taxon>
        <taxon>Heunggongvirae</taxon>
        <taxon>Uroviricota</taxon>
        <taxon>Caudoviricetes</taxon>
        <taxon>Mesyanzhinovviridae</taxon>
        <taxon>Bradleyvirinae</taxon>
        <taxon>Ghuizhouvirus</taxon>
        <taxon>Ghuizhouvirus A1432</taxon>
    </lineage>
</organism>
<dbReference type="GeneID" id="79585844"/>
<dbReference type="Proteomes" id="UP001056518">
    <property type="component" value="Segment"/>
</dbReference>
<keyword evidence="2" id="KW-1185">Reference proteome</keyword>
<proteinExistence type="predicted"/>
<accession>A0A9E7N379</accession>
<evidence type="ECO:0000313" key="2">
    <source>
        <dbReference type="Proteomes" id="UP001056518"/>
    </source>
</evidence>
<dbReference type="RefSeq" id="YP_010738473.1">
    <property type="nucleotide sequence ID" value="NC_073027.1"/>
</dbReference>
<sequence length="90" mass="10006">MAGNKPNYPADSARLVLWHMGLEQPTIIVVERKVAERVMHVFQEGSATNISFLSYPDGSGLRSEAFFRMSALRGVMMEYPTVQLATSLSN</sequence>
<protein>
    <submittedName>
        <fullName evidence="1">Uncharacterized protein</fullName>
    </submittedName>
</protein>
<evidence type="ECO:0000313" key="1">
    <source>
        <dbReference type="EMBL" id="UTC28018.1"/>
    </source>
</evidence>
<dbReference type="KEGG" id="vg:79585844"/>
<dbReference type="EMBL" id="ON005621">
    <property type="protein sequence ID" value="UTC28018.1"/>
    <property type="molecule type" value="Genomic_DNA"/>
</dbReference>